<accession>A0A914S3C3</accession>
<dbReference type="WBParaSite" id="PEQ_0000879101-mRNA-1">
    <property type="protein sequence ID" value="PEQ_0000879101-mRNA-1"/>
    <property type="gene ID" value="PEQ_0000879101"/>
</dbReference>
<name>A0A914S3C3_PAREQ</name>
<feature type="compositionally biased region" description="Basic and acidic residues" evidence="1">
    <location>
        <begin position="53"/>
        <end position="73"/>
    </location>
</feature>
<dbReference type="Proteomes" id="UP000887564">
    <property type="component" value="Unplaced"/>
</dbReference>
<evidence type="ECO:0000256" key="1">
    <source>
        <dbReference type="SAM" id="MobiDB-lite"/>
    </source>
</evidence>
<sequence length="90" mass="10130">MVRGRAGDTGALYCGLQSAYNIPHMSCADVIRRTRWQPMVQYANLRYKFGTSSDRDTASADAERQSLRSDRSSKIPLRPIIPIRSIESPD</sequence>
<reference evidence="3" key="1">
    <citation type="submission" date="2022-11" db="UniProtKB">
        <authorList>
            <consortium name="WormBaseParasite"/>
        </authorList>
    </citation>
    <scope>IDENTIFICATION</scope>
</reference>
<keyword evidence="2" id="KW-1185">Reference proteome</keyword>
<proteinExistence type="predicted"/>
<feature type="region of interest" description="Disordered" evidence="1">
    <location>
        <begin position="51"/>
        <end position="73"/>
    </location>
</feature>
<organism evidence="2 3">
    <name type="scientific">Parascaris equorum</name>
    <name type="common">Equine roundworm</name>
    <dbReference type="NCBI Taxonomy" id="6256"/>
    <lineage>
        <taxon>Eukaryota</taxon>
        <taxon>Metazoa</taxon>
        <taxon>Ecdysozoa</taxon>
        <taxon>Nematoda</taxon>
        <taxon>Chromadorea</taxon>
        <taxon>Rhabditida</taxon>
        <taxon>Spirurina</taxon>
        <taxon>Ascaridomorpha</taxon>
        <taxon>Ascaridoidea</taxon>
        <taxon>Ascarididae</taxon>
        <taxon>Parascaris</taxon>
    </lineage>
</organism>
<protein>
    <submittedName>
        <fullName evidence="3">Uncharacterized protein</fullName>
    </submittedName>
</protein>
<evidence type="ECO:0000313" key="2">
    <source>
        <dbReference type="Proteomes" id="UP000887564"/>
    </source>
</evidence>
<dbReference type="AlphaFoldDB" id="A0A914S3C3"/>
<evidence type="ECO:0000313" key="3">
    <source>
        <dbReference type="WBParaSite" id="PEQ_0000879101-mRNA-1"/>
    </source>
</evidence>